<protein>
    <recommendedName>
        <fullName evidence="1">2EXR domain-containing protein</fullName>
    </recommendedName>
</protein>
<organism evidence="2 3">
    <name type="scientific">Apiospora saccharicola</name>
    <dbReference type="NCBI Taxonomy" id="335842"/>
    <lineage>
        <taxon>Eukaryota</taxon>
        <taxon>Fungi</taxon>
        <taxon>Dikarya</taxon>
        <taxon>Ascomycota</taxon>
        <taxon>Pezizomycotina</taxon>
        <taxon>Sordariomycetes</taxon>
        <taxon>Xylariomycetidae</taxon>
        <taxon>Amphisphaeriales</taxon>
        <taxon>Apiosporaceae</taxon>
        <taxon>Apiospora</taxon>
    </lineage>
</organism>
<dbReference type="Pfam" id="PF20150">
    <property type="entry name" value="2EXR"/>
    <property type="match status" value="1"/>
</dbReference>
<comment type="caution">
    <text evidence="2">The sequence shown here is derived from an EMBL/GenBank/DDBJ whole genome shotgun (WGS) entry which is preliminary data.</text>
</comment>
<sequence>MEAYINPKTDLGALKKLPLEIRWAIYDLAMPPRILRAYRDREHEHLLLEALAAHNVALICQETRHYFGQKYTQISYDPVWYPNNILEILNPSPRPAMKPQVTWYCPSIDALYIDHVELLPLLRMRQAVVTAVEGEDGSQSQGESVAKWEDNSSLGSSLTFQLLEALSSVTKITETLLITVKDEYFLKFKNDTFAWTRVAAKYTQSHCIKGMGNSGSRLKLVPLSSSRFLFQDGQFKPRVSDSYIIKTWNTVFSDFSAKGFREDSFVSSQWHKALIERMIAVARYYWQNAYTTE</sequence>
<accession>A0ABR1UM34</accession>
<evidence type="ECO:0000259" key="1">
    <source>
        <dbReference type="Pfam" id="PF20150"/>
    </source>
</evidence>
<proteinExistence type="predicted"/>
<dbReference type="InterPro" id="IPR045518">
    <property type="entry name" value="2EXR"/>
</dbReference>
<name>A0ABR1UM34_9PEZI</name>
<feature type="domain" description="2EXR" evidence="1">
    <location>
        <begin position="15"/>
        <end position="111"/>
    </location>
</feature>
<reference evidence="2 3" key="1">
    <citation type="submission" date="2023-01" db="EMBL/GenBank/DDBJ databases">
        <title>Analysis of 21 Apiospora genomes using comparative genomics revels a genus with tremendous synthesis potential of carbohydrate active enzymes and secondary metabolites.</title>
        <authorList>
            <person name="Sorensen T."/>
        </authorList>
    </citation>
    <scope>NUCLEOTIDE SEQUENCE [LARGE SCALE GENOMIC DNA]</scope>
    <source>
        <strain evidence="2 3">CBS 83171</strain>
    </source>
</reference>
<dbReference type="EMBL" id="JAQQWM010000006">
    <property type="protein sequence ID" value="KAK8059983.1"/>
    <property type="molecule type" value="Genomic_DNA"/>
</dbReference>
<evidence type="ECO:0000313" key="3">
    <source>
        <dbReference type="Proteomes" id="UP001446871"/>
    </source>
</evidence>
<gene>
    <name evidence="2" type="ORF">PG996_009913</name>
</gene>
<evidence type="ECO:0000313" key="2">
    <source>
        <dbReference type="EMBL" id="KAK8059983.1"/>
    </source>
</evidence>
<keyword evidence="3" id="KW-1185">Reference proteome</keyword>
<dbReference type="Proteomes" id="UP001446871">
    <property type="component" value="Unassembled WGS sequence"/>
</dbReference>